<dbReference type="Proteomes" id="UP000179227">
    <property type="component" value="Unassembled WGS sequence"/>
</dbReference>
<dbReference type="AlphaFoldDB" id="A0A1F5I0J1"/>
<dbReference type="EMBL" id="MFBS01000016">
    <property type="protein sequence ID" value="OGE09896.1"/>
    <property type="molecule type" value="Genomic_DNA"/>
</dbReference>
<evidence type="ECO:0000313" key="4">
    <source>
        <dbReference type="Proteomes" id="UP000179227"/>
    </source>
</evidence>
<dbReference type="SUPFAM" id="SSF55797">
    <property type="entry name" value="PR-1-like"/>
    <property type="match status" value="1"/>
</dbReference>
<evidence type="ECO:0000313" key="3">
    <source>
        <dbReference type="EMBL" id="OGE09896.1"/>
    </source>
</evidence>
<name>A0A1F5I0J1_9BACT</name>
<organism evidence="3 4">
    <name type="scientific">Candidatus Curtissbacteria bacterium RIFCSPLOWO2_01_FULL_42_26</name>
    <dbReference type="NCBI Taxonomy" id="1797729"/>
    <lineage>
        <taxon>Bacteria</taxon>
        <taxon>Candidatus Curtissiibacteriota</taxon>
    </lineage>
</organism>
<feature type="transmembrane region" description="Helical" evidence="1">
    <location>
        <begin position="20"/>
        <end position="40"/>
    </location>
</feature>
<dbReference type="CDD" id="cd05379">
    <property type="entry name" value="CAP_bacterial"/>
    <property type="match status" value="1"/>
</dbReference>
<keyword evidence="1" id="KW-0812">Transmembrane</keyword>
<protein>
    <recommendedName>
        <fullName evidence="2">SCP domain-containing protein</fullName>
    </recommendedName>
</protein>
<proteinExistence type="predicted"/>
<dbReference type="Gene3D" id="3.40.33.10">
    <property type="entry name" value="CAP"/>
    <property type="match status" value="1"/>
</dbReference>
<feature type="domain" description="SCP" evidence="2">
    <location>
        <begin position="136"/>
        <end position="221"/>
    </location>
</feature>
<dbReference type="InterPro" id="IPR014044">
    <property type="entry name" value="CAP_dom"/>
</dbReference>
<keyword evidence="1" id="KW-0472">Membrane</keyword>
<dbReference type="STRING" id="1797729.A3A60_04895"/>
<dbReference type="InterPro" id="IPR035940">
    <property type="entry name" value="CAP_sf"/>
</dbReference>
<sequence length="240" mass="26434">MVNRFWLIVKSTKELFNWRFIAWQIGLLVAILILLTSVNISRFKSLQASLPLSSGEAPVIEESLPSPSLLPSAKNLPEPVTRIGSSQTKVLVSSNPLCKGVTEPWKLIPDPSHEGEYVICNVVPEKMTTVDELNAAQNEYRRDQGLNTLGIDATLCAVAGQRAKEISTNFSHDGFEAATERNGVNRSAIGENIASGPLSGVHFVQWAWDRSPGHRDNMLRDWNAGCGGVFDRFAVFIFAR</sequence>
<dbReference type="PANTHER" id="PTHR31157">
    <property type="entry name" value="SCP DOMAIN-CONTAINING PROTEIN"/>
    <property type="match status" value="1"/>
</dbReference>
<gene>
    <name evidence="3" type="ORF">A3A60_04895</name>
</gene>
<reference evidence="3 4" key="1">
    <citation type="journal article" date="2016" name="Nat. Commun.">
        <title>Thousands of microbial genomes shed light on interconnected biogeochemical processes in an aquifer system.</title>
        <authorList>
            <person name="Anantharaman K."/>
            <person name="Brown C.T."/>
            <person name="Hug L.A."/>
            <person name="Sharon I."/>
            <person name="Castelle C.J."/>
            <person name="Probst A.J."/>
            <person name="Thomas B.C."/>
            <person name="Singh A."/>
            <person name="Wilkins M.J."/>
            <person name="Karaoz U."/>
            <person name="Brodie E.L."/>
            <person name="Williams K.H."/>
            <person name="Hubbard S.S."/>
            <person name="Banfield J.F."/>
        </authorList>
    </citation>
    <scope>NUCLEOTIDE SEQUENCE [LARGE SCALE GENOMIC DNA]</scope>
</reference>
<dbReference type="Pfam" id="PF00188">
    <property type="entry name" value="CAP"/>
    <property type="match status" value="1"/>
</dbReference>
<evidence type="ECO:0000259" key="2">
    <source>
        <dbReference type="Pfam" id="PF00188"/>
    </source>
</evidence>
<keyword evidence="1" id="KW-1133">Transmembrane helix</keyword>
<evidence type="ECO:0000256" key="1">
    <source>
        <dbReference type="SAM" id="Phobius"/>
    </source>
</evidence>
<dbReference type="PANTHER" id="PTHR31157:SF1">
    <property type="entry name" value="SCP DOMAIN-CONTAINING PROTEIN"/>
    <property type="match status" value="1"/>
</dbReference>
<comment type="caution">
    <text evidence="3">The sequence shown here is derived from an EMBL/GenBank/DDBJ whole genome shotgun (WGS) entry which is preliminary data.</text>
</comment>
<accession>A0A1F5I0J1</accession>